<evidence type="ECO:0000259" key="3">
    <source>
        <dbReference type="Pfam" id="PF05448"/>
    </source>
</evidence>
<evidence type="ECO:0000256" key="2">
    <source>
        <dbReference type="PIRSR" id="PIRSR639069-2"/>
    </source>
</evidence>
<dbReference type="STRING" id="519424.AZF04_00120"/>
<dbReference type="AlphaFoldDB" id="A0A162F499"/>
<organism evidence="4 5">
    <name type="scientific">Alkalihalobacillus trypoxylicola</name>
    <dbReference type="NCBI Taxonomy" id="519424"/>
    <lineage>
        <taxon>Bacteria</taxon>
        <taxon>Bacillati</taxon>
        <taxon>Bacillota</taxon>
        <taxon>Bacilli</taxon>
        <taxon>Bacillales</taxon>
        <taxon>Bacillaceae</taxon>
        <taxon>Alkalihalobacillus</taxon>
    </lineage>
</organism>
<dbReference type="InterPro" id="IPR029058">
    <property type="entry name" value="AB_hydrolase_fold"/>
</dbReference>
<feature type="domain" description="Acetyl xylan esterase" evidence="3">
    <location>
        <begin position="1"/>
        <end position="317"/>
    </location>
</feature>
<accession>A0A162F499</accession>
<keyword evidence="5" id="KW-1185">Reference proteome</keyword>
<dbReference type="RefSeq" id="WP_061947021.1">
    <property type="nucleotide sequence ID" value="NZ_LTAO01000001.1"/>
</dbReference>
<dbReference type="Pfam" id="PF05448">
    <property type="entry name" value="AXE1"/>
    <property type="match status" value="1"/>
</dbReference>
<feature type="active site" description="Nucleophile" evidence="1">
    <location>
        <position position="183"/>
    </location>
</feature>
<dbReference type="SUPFAM" id="SSF53474">
    <property type="entry name" value="alpha/beta-Hydrolases"/>
    <property type="match status" value="1"/>
</dbReference>
<dbReference type="OrthoDB" id="9770528at2"/>
<proteinExistence type="predicted"/>
<dbReference type="PANTHER" id="PTHR40111:SF1">
    <property type="entry name" value="CEPHALOSPORIN-C DEACETYLASE"/>
    <property type="match status" value="1"/>
</dbReference>
<feature type="binding site" evidence="2">
    <location>
        <position position="92"/>
    </location>
    <ligand>
        <name>substrate</name>
    </ligand>
</feature>
<dbReference type="Gene3D" id="3.40.50.1820">
    <property type="entry name" value="alpha/beta hydrolase"/>
    <property type="match status" value="1"/>
</dbReference>
<dbReference type="InterPro" id="IPR008391">
    <property type="entry name" value="AXE1_dom"/>
</dbReference>
<dbReference type="Proteomes" id="UP000075806">
    <property type="component" value="Unassembled WGS sequence"/>
</dbReference>
<dbReference type="EMBL" id="LTAO01000001">
    <property type="protein sequence ID" value="KYG34778.1"/>
    <property type="molecule type" value="Genomic_DNA"/>
</dbReference>
<evidence type="ECO:0000313" key="5">
    <source>
        <dbReference type="Proteomes" id="UP000075806"/>
    </source>
</evidence>
<dbReference type="GO" id="GO:0052689">
    <property type="term" value="F:carboxylic ester hydrolase activity"/>
    <property type="evidence" value="ECO:0007669"/>
    <property type="project" value="TreeGrafter"/>
</dbReference>
<dbReference type="PANTHER" id="PTHR40111">
    <property type="entry name" value="CEPHALOSPORIN-C DEACETYLASE"/>
    <property type="match status" value="1"/>
</dbReference>
<evidence type="ECO:0000313" key="4">
    <source>
        <dbReference type="EMBL" id="KYG34778.1"/>
    </source>
</evidence>
<name>A0A162F499_9BACI</name>
<dbReference type="GO" id="GO:0005976">
    <property type="term" value="P:polysaccharide metabolic process"/>
    <property type="evidence" value="ECO:0007669"/>
    <property type="project" value="TreeGrafter"/>
</dbReference>
<dbReference type="InterPro" id="IPR039069">
    <property type="entry name" value="CE7"/>
</dbReference>
<comment type="caution">
    <text evidence="4">The sequence shown here is derived from an EMBL/GenBank/DDBJ whole genome shotgun (WGS) entry which is preliminary data.</text>
</comment>
<feature type="active site" description="Charge relay system" evidence="1">
    <location>
        <position position="273"/>
    </location>
</feature>
<gene>
    <name evidence="4" type="ORF">AZF04_00120</name>
</gene>
<sequence length="319" mass="36715">MPMIDMPMEQLKNYQGRNPKPKDFDAYWERALQEMREVEANIEKHPSSFQSPYADCFDLFFTGVNEARIHVKYIRPKQIKEKSPAVIKFHGYTGNSGDWSNLLSYASLGYSVFAMDTRGQGGQSEDSSMIKGNTHHGHIIRGLDDHEDKLLFRQVYLDTVQLANIVMEMPEVDEDRVAVTGWSQGGGLALACASLEPRINKVAPVYPFLSDYQRVWEMDLARDAYEELRKYFRLFDPQHLKEKEIFTKLGYIDIQHLVDRINGEVFMATGLMDTVCPPSTQLAAYNKIKAKKELKIYPDFAHEHLPGHPDAIYHFLSTW</sequence>
<evidence type="ECO:0000256" key="1">
    <source>
        <dbReference type="PIRSR" id="PIRSR639069-1"/>
    </source>
</evidence>
<feature type="active site" description="Charge relay system" evidence="1">
    <location>
        <position position="302"/>
    </location>
</feature>
<protein>
    <submittedName>
        <fullName evidence="4">Acetylesterase</fullName>
    </submittedName>
</protein>
<reference evidence="4" key="1">
    <citation type="submission" date="2016-02" db="EMBL/GenBank/DDBJ databases">
        <title>Genome sequence of Bacillus trypoxylicola KCTC 13244(T).</title>
        <authorList>
            <person name="Jeong H."/>
            <person name="Park S.-H."/>
            <person name="Choi S.-K."/>
        </authorList>
    </citation>
    <scope>NUCLEOTIDE SEQUENCE [LARGE SCALE GENOMIC DNA]</scope>
    <source>
        <strain evidence="4">KCTC 13244</strain>
    </source>
</reference>